<accession>A0ABY1NPW1</accession>
<feature type="transmembrane region" description="Helical" evidence="1">
    <location>
        <begin position="32"/>
        <end position="54"/>
    </location>
</feature>
<evidence type="ECO:0000313" key="3">
    <source>
        <dbReference type="Proteomes" id="UP001157961"/>
    </source>
</evidence>
<proteinExistence type="predicted"/>
<reference evidence="2 3" key="1">
    <citation type="submission" date="2017-05" db="EMBL/GenBank/DDBJ databases">
        <authorList>
            <person name="Varghese N."/>
            <person name="Submissions S."/>
        </authorList>
    </citation>
    <scope>NUCLEOTIDE SEQUENCE [LARGE SCALE GENOMIC DNA]</scope>
    <source>
        <strain evidence="2 3">DSM 29734</strain>
    </source>
</reference>
<sequence>MNKWLTDWAEFRSIKDIFNHVKHIFKQIFGPFPAFLLGFFLLGVGCIFPMWLGVGGTFVRLMRHFTFGLWSTDGMRKMRRILSRRRARHLFKIVQRRTTLAAGQLMAGVASQHQRSTGTTITAGGDFGWMWNDALPQL</sequence>
<keyword evidence="1" id="KW-1133">Transmembrane helix</keyword>
<keyword evidence="1" id="KW-0472">Membrane</keyword>
<protein>
    <submittedName>
        <fullName evidence="2">Uncharacterized protein</fullName>
    </submittedName>
</protein>
<organism evidence="2 3">
    <name type="scientific">Shimia sagamensis</name>
    <dbReference type="NCBI Taxonomy" id="1566352"/>
    <lineage>
        <taxon>Bacteria</taxon>
        <taxon>Pseudomonadati</taxon>
        <taxon>Pseudomonadota</taxon>
        <taxon>Alphaproteobacteria</taxon>
        <taxon>Rhodobacterales</taxon>
        <taxon>Roseobacteraceae</taxon>
    </lineage>
</organism>
<gene>
    <name evidence="2" type="ORF">SAMN06265373_102460</name>
</gene>
<keyword evidence="1" id="KW-0812">Transmembrane</keyword>
<dbReference type="Proteomes" id="UP001157961">
    <property type="component" value="Unassembled WGS sequence"/>
</dbReference>
<keyword evidence="3" id="KW-1185">Reference proteome</keyword>
<evidence type="ECO:0000256" key="1">
    <source>
        <dbReference type="SAM" id="Phobius"/>
    </source>
</evidence>
<name>A0ABY1NPW1_9RHOB</name>
<dbReference type="EMBL" id="FXTY01000002">
    <property type="protein sequence ID" value="SMP13235.1"/>
    <property type="molecule type" value="Genomic_DNA"/>
</dbReference>
<comment type="caution">
    <text evidence="2">The sequence shown here is derived from an EMBL/GenBank/DDBJ whole genome shotgun (WGS) entry which is preliminary data.</text>
</comment>
<evidence type="ECO:0000313" key="2">
    <source>
        <dbReference type="EMBL" id="SMP13235.1"/>
    </source>
</evidence>